<evidence type="ECO:0000313" key="3">
    <source>
        <dbReference type="Proteomes" id="UP000295164"/>
    </source>
</evidence>
<organism evidence="2 3">
    <name type="scientific">Flaviaesturariibacter aridisoli</name>
    <dbReference type="NCBI Taxonomy" id="2545761"/>
    <lineage>
        <taxon>Bacteria</taxon>
        <taxon>Pseudomonadati</taxon>
        <taxon>Bacteroidota</taxon>
        <taxon>Chitinophagia</taxon>
        <taxon>Chitinophagales</taxon>
        <taxon>Chitinophagaceae</taxon>
        <taxon>Flaviaestuariibacter</taxon>
    </lineage>
</organism>
<sequence length="228" mass="24737">MRFRLLPLLCPLLLLSCADAPTPAPEAEGMKAVTAVFGGSVDTARRAPRNFVLTLARSAAVDNNYFPSNKHVASGAAYAFYEGLGAAAGRYDSIVVGVQPTGRPLEEATFSHAQLAEAASVMPFVQELTGRLRRKQYEGLANYFAYDPALMTRPLDSVLATLRAQTERNRYDTFQPTGFRPMERPGSNRLIVVSGLLSQDGGKPTPFSVAVDPASQPRKAYFALFALY</sequence>
<reference evidence="2 3" key="1">
    <citation type="submission" date="2019-03" db="EMBL/GenBank/DDBJ databases">
        <authorList>
            <person name="Kim M.K.M."/>
        </authorList>
    </citation>
    <scope>NUCLEOTIDE SEQUENCE [LARGE SCALE GENOMIC DNA]</scope>
    <source>
        <strain evidence="2 3">17J68-15</strain>
    </source>
</reference>
<gene>
    <name evidence="2" type="ORF">E0486_10910</name>
</gene>
<keyword evidence="3" id="KW-1185">Reference proteome</keyword>
<name>A0A4R4DYD0_9BACT</name>
<feature type="chain" id="PRO_5020526217" evidence="1">
    <location>
        <begin position="21"/>
        <end position="228"/>
    </location>
</feature>
<feature type="signal peptide" evidence="1">
    <location>
        <begin position="1"/>
        <end position="20"/>
    </location>
</feature>
<dbReference type="PROSITE" id="PS51257">
    <property type="entry name" value="PROKAR_LIPOPROTEIN"/>
    <property type="match status" value="1"/>
</dbReference>
<evidence type="ECO:0000313" key="2">
    <source>
        <dbReference type="EMBL" id="TCZ70458.1"/>
    </source>
</evidence>
<dbReference type="Proteomes" id="UP000295164">
    <property type="component" value="Unassembled WGS sequence"/>
</dbReference>
<dbReference type="EMBL" id="SKFH01000016">
    <property type="protein sequence ID" value="TCZ70458.1"/>
    <property type="molecule type" value="Genomic_DNA"/>
</dbReference>
<protein>
    <submittedName>
        <fullName evidence="2">Uncharacterized protein</fullName>
    </submittedName>
</protein>
<accession>A0A4R4DYD0</accession>
<evidence type="ECO:0000256" key="1">
    <source>
        <dbReference type="SAM" id="SignalP"/>
    </source>
</evidence>
<comment type="caution">
    <text evidence="2">The sequence shown here is derived from an EMBL/GenBank/DDBJ whole genome shotgun (WGS) entry which is preliminary data.</text>
</comment>
<keyword evidence="1" id="KW-0732">Signal</keyword>
<dbReference type="RefSeq" id="WP_131852212.1">
    <property type="nucleotide sequence ID" value="NZ_SKFH01000016.1"/>
</dbReference>
<dbReference type="AlphaFoldDB" id="A0A4R4DYD0"/>
<proteinExistence type="predicted"/>